<dbReference type="AlphaFoldDB" id="A0A1X7HSW0"/>
<name>A0A1X7HSW0_9PROT</name>
<dbReference type="RefSeq" id="WP_085092317.1">
    <property type="nucleotide sequence ID" value="NZ_FXAK01000010.1"/>
</dbReference>
<proteinExistence type="predicted"/>
<reference evidence="1 2" key="1">
    <citation type="submission" date="2017-04" db="EMBL/GenBank/DDBJ databases">
        <authorList>
            <person name="Afonso C.L."/>
            <person name="Miller P.J."/>
            <person name="Scott M.A."/>
            <person name="Spackman E."/>
            <person name="Goraichik I."/>
            <person name="Dimitrov K.M."/>
            <person name="Suarez D.L."/>
            <person name="Swayne D.E."/>
        </authorList>
    </citation>
    <scope>NUCLEOTIDE SEQUENCE [LARGE SCALE GENOMIC DNA]</scope>
    <source>
        <strain evidence="1 2">A2P</strain>
    </source>
</reference>
<dbReference type="Proteomes" id="UP000192936">
    <property type="component" value="Unassembled WGS sequence"/>
</dbReference>
<protein>
    <submittedName>
        <fullName evidence="1">Uncharacterized protein</fullName>
    </submittedName>
</protein>
<accession>A0A1X7HSW0</accession>
<organism evidence="1 2">
    <name type="scientific">Azospirillum oryzae</name>
    <dbReference type="NCBI Taxonomy" id="286727"/>
    <lineage>
        <taxon>Bacteria</taxon>
        <taxon>Pseudomonadati</taxon>
        <taxon>Pseudomonadota</taxon>
        <taxon>Alphaproteobacteria</taxon>
        <taxon>Rhodospirillales</taxon>
        <taxon>Azospirillaceae</taxon>
        <taxon>Azospirillum</taxon>
    </lineage>
</organism>
<dbReference type="OrthoDB" id="7306931at2"/>
<evidence type="ECO:0000313" key="2">
    <source>
        <dbReference type="Proteomes" id="UP000192936"/>
    </source>
</evidence>
<gene>
    <name evidence="1" type="ORF">SAMN02982917_0565</name>
</gene>
<sequence length="65" mass="7020">MQTLYHHIRHADGPVYYSGEPISLADAQMMINEDIADGIISPGSFLRVEGVELVIEPAPPIASGE</sequence>
<evidence type="ECO:0000313" key="1">
    <source>
        <dbReference type="EMBL" id="SMF92333.1"/>
    </source>
</evidence>
<dbReference type="EMBL" id="FXAK01000010">
    <property type="protein sequence ID" value="SMF92333.1"/>
    <property type="molecule type" value="Genomic_DNA"/>
</dbReference>